<reference evidence="1" key="1">
    <citation type="submission" date="2023-04" db="EMBL/GenBank/DDBJ databases">
        <title>Draft Genome sequencing of Naganishia species isolated from polar environments using Oxford Nanopore Technology.</title>
        <authorList>
            <person name="Leo P."/>
            <person name="Venkateswaran K."/>
        </authorList>
    </citation>
    <scope>NUCLEOTIDE SEQUENCE</scope>
    <source>
        <strain evidence="1">MNA-CCFEE 5423</strain>
    </source>
</reference>
<dbReference type="Proteomes" id="UP001227268">
    <property type="component" value="Unassembled WGS sequence"/>
</dbReference>
<accession>A0ACC2VGW1</accession>
<name>A0ACC2VGW1_9TREE</name>
<proteinExistence type="predicted"/>
<sequence length="2004" mass="222785">MSKRAHLIQEIWETERMYANDLALVRDAFLYRLRPASQLSTSSAGATKTGGTSPDSRHSAFTFETAGTNATSFDSAVRVSNEDGEKSPSTSSTILLARSPVALRMPSSTSLNQNLISLTNGKRKDVASSSDRRKPTEIMSTADVKAVFLNLEQLAAFSDALATSFKNAIGDGSGQEPIITENVLTDEIVVDRLGAVFENAAQANTRLSEIMSDPAQAAPLRECWETIQPFTHSWDLGSMLIKPVQRIMKYPMLFNELLALSTPAHPDYFSLKQAASSASAVADEINEVKRRKDLVEQTIHNGNGKKPLAISPTNTTNTVNKENKLSFKLAKRFGKNKDKDREKTSPVVGSLSHLNISPSTDAELKSLIKQLESNDMCIIRIGEEVEHFPDVMRQYWFSQLAVVAAWHEVYTLDSSDLIDRRMQVYRNMAELILKYPWVNLNKDIKYKVMPVMDILLNISRNPKAVITRLAGKKVDYTKVLNARQRNDLKNIDSETMQNAEDYVSLHAQLNEELPPFLEGMDKLMNILIGAFAIAQKDYYNGMQAHIRKFFFTVKLPVWGSGNAEGAKRPQTGPESVPGGETIMRLWHDAWKPELEALESLKLISGLRNHALGIRAKSREQINKPSEPFSRIPSHRATTPQMGGFVRTMSRTLLQPQLSRESSVASNLSRANRTRSSSLLGPAINDDSPHSGGSGASSTSLARPLVKHSRAQSTSSVHLSASGAFGARVFSQSHVPSPQVPPRPDVNALGSRFSSTGTESDRNRPLSYLPSLNRTDSIRLPGMQQNSVPPPPQYKLRDGKTDASIPAVANWSDVRPLYHILYEVGRVDDLKNIPIDVGVADDGLLVARDWDHTEDFGEESSPGLQFQSRRLRSDTMRHSALAPEVDTAVKSTESGDGIQPTPSRPVQIVGATRNILDLDQVPRAGALEHSDGRNDFGNVPEGKDNVPFPSIGDSPETSKRPTVRMNSTPVTVSMPLMLQESNIKSTDGSTTGLARGRSQRTVNSQRASWSSDQQLTLSEKILQGRPTSRPASARDSGETPREKSVLRQDRSDPPTGSASSKTPKWINDLYNKVKASRRVSWIVPTVTDYNLMKPVIRSSVSAWLGLVFLLINPILRVEGQSAFFSVVVAFIAPPNLPFIQAMEQIIYLWVFVGLAWVWVIICAACISAVRTNEVNPAFLAQVEHKYSGLKATNPEQYQRRITLIKIKTAPSPFTFALVLSCVLMAVSFTLLHYFPYNYYEIGSLFMLPMTFQLAIAIFCSIFVFPTSVSSSFTLGLNKILKPVLRSAEDMLGLFDQMVAVKEQCLSDNRSSSDEELSAKERERKQETLREWAKIGMDIRTTVASAASALGPLKGQESYLTKEASFSRFSGKDVQELFVPTQGVQLRFGGIGIFFEIIATAIEHTHLDSAVFTASASRPPSPALSRATSLRPVEPRASPRGSESHIHLADQHSHIGSPLASQYTMTSETAVSEVSSRRDSHLPHSIGHVLHKRLHLPHLPLSWRHEREDHGFAQDDRNSSHTSVMDHLRKDPPAVGVYESMKYMALEQKEEIDPDYFIRQFGLLAKCSTPLVKATIAGLKESISWHHLVNKDRSIYRGMLGLRRTVFQTDEGIRNHRAVTQDLEETLERYRQHDRLQILEPFRTLFDENHSEEAETDRSKLQQRDDVEEDSDDIHDEVDPDDDLLRESLDLGRAKRRDPDNKAFSTPALNALRYVGKASDFLTSKEAFFSLKAAILVVCLALPSYIQSSAGFYYYEKGFWALIMGQLTISLNSAETAAAWLQRLQATFWGCLAGLLMWYLSTGDGHGNRYGLAVVTAIGFPLLMTVRIYWPGPPLAGIIFGVSGALVVSYSWINTHLLQATNLTYGWNVAYTRFIAVTVGITAAWIISALPPTRSARKGIRRSYAGTVKQMGAMFCDIISEMLDPYYVELPDSECSTRKKVLAMKRRLVKLKARHANIGFELSFKGVWPADRYAALHIVCEEINSLLGQIHHATRYVVYFAVLRDL</sequence>
<organism evidence="1 2">
    <name type="scientific">Naganishia friedmannii</name>
    <dbReference type="NCBI Taxonomy" id="89922"/>
    <lineage>
        <taxon>Eukaryota</taxon>
        <taxon>Fungi</taxon>
        <taxon>Dikarya</taxon>
        <taxon>Basidiomycota</taxon>
        <taxon>Agaricomycotina</taxon>
        <taxon>Tremellomycetes</taxon>
        <taxon>Filobasidiales</taxon>
        <taxon>Filobasidiaceae</taxon>
        <taxon>Naganishia</taxon>
    </lineage>
</organism>
<protein>
    <submittedName>
        <fullName evidence="1">Uncharacterized protein</fullName>
    </submittedName>
</protein>
<keyword evidence="2" id="KW-1185">Reference proteome</keyword>
<dbReference type="EMBL" id="JASBWT010000014">
    <property type="protein sequence ID" value="KAJ9098634.1"/>
    <property type="molecule type" value="Genomic_DNA"/>
</dbReference>
<gene>
    <name evidence="1" type="ORF">QFC21_004282</name>
</gene>
<comment type="caution">
    <text evidence="1">The sequence shown here is derived from an EMBL/GenBank/DDBJ whole genome shotgun (WGS) entry which is preliminary data.</text>
</comment>
<evidence type="ECO:0000313" key="1">
    <source>
        <dbReference type="EMBL" id="KAJ9098634.1"/>
    </source>
</evidence>
<evidence type="ECO:0000313" key="2">
    <source>
        <dbReference type="Proteomes" id="UP001227268"/>
    </source>
</evidence>